<feature type="signal peptide" evidence="1">
    <location>
        <begin position="1"/>
        <end position="18"/>
    </location>
</feature>
<accession>A0A364N994</accession>
<keyword evidence="1" id="KW-0732">Signal</keyword>
<feature type="chain" id="PRO_5016934232" evidence="1">
    <location>
        <begin position="19"/>
        <end position="71"/>
    </location>
</feature>
<dbReference type="EMBL" id="QGDH01000028">
    <property type="protein sequence ID" value="RAR13914.1"/>
    <property type="molecule type" value="Genomic_DNA"/>
</dbReference>
<name>A0A364N994_STELY</name>
<protein>
    <submittedName>
        <fullName evidence="2">Uncharacterized protein</fullName>
    </submittedName>
</protein>
<organism evidence="2 3">
    <name type="scientific">Stemphylium lycopersici</name>
    <name type="common">Tomato gray leaf spot disease fungus</name>
    <name type="synonym">Thyrospora lycopersici</name>
    <dbReference type="NCBI Taxonomy" id="183478"/>
    <lineage>
        <taxon>Eukaryota</taxon>
        <taxon>Fungi</taxon>
        <taxon>Dikarya</taxon>
        <taxon>Ascomycota</taxon>
        <taxon>Pezizomycotina</taxon>
        <taxon>Dothideomycetes</taxon>
        <taxon>Pleosporomycetidae</taxon>
        <taxon>Pleosporales</taxon>
        <taxon>Pleosporineae</taxon>
        <taxon>Pleosporaceae</taxon>
        <taxon>Stemphylium</taxon>
    </lineage>
</organism>
<dbReference type="AlphaFoldDB" id="A0A364N994"/>
<reference evidence="3" key="1">
    <citation type="submission" date="2018-05" db="EMBL/GenBank/DDBJ databases">
        <title>Draft genome sequence of Stemphylium lycopersici strain CIDEFI 213.</title>
        <authorList>
            <person name="Medina R."/>
            <person name="Franco M.E.E."/>
            <person name="Lucentini C.G."/>
            <person name="Saparrat M.C.N."/>
            <person name="Balatti P.A."/>
        </authorList>
    </citation>
    <scope>NUCLEOTIDE SEQUENCE [LARGE SCALE GENOMIC DNA]</scope>
    <source>
        <strain evidence="3">CIDEFI 213</strain>
    </source>
</reference>
<sequence>MAAASSLSILTLAGLAFAHPGHEDHATDIAPPASINENFAFLDGSTLIDQVVPGGLLAFKKMAQRIPSRGA</sequence>
<evidence type="ECO:0000256" key="1">
    <source>
        <dbReference type="SAM" id="SignalP"/>
    </source>
</evidence>
<gene>
    <name evidence="2" type="ORF">DDE83_002644</name>
</gene>
<comment type="caution">
    <text evidence="2">The sequence shown here is derived from an EMBL/GenBank/DDBJ whole genome shotgun (WGS) entry which is preliminary data.</text>
</comment>
<proteinExistence type="predicted"/>
<keyword evidence="3" id="KW-1185">Reference proteome</keyword>
<dbReference type="Proteomes" id="UP000249619">
    <property type="component" value="Unassembled WGS sequence"/>
</dbReference>
<evidence type="ECO:0000313" key="3">
    <source>
        <dbReference type="Proteomes" id="UP000249619"/>
    </source>
</evidence>
<evidence type="ECO:0000313" key="2">
    <source>
        <dbReference type="EMBL" id="RAR13914.1"/>
    </source>
</evidence>